<evidence type="ECO:0000256" key="3">
    <source>
        <dbReference type="ARBA" id="ARBA00022692"/>
    </source>
</evidence>
<evidence type="ECO:0000313" key="10">
    <source>
        <dbReference type="EMBL" id="ADI74818.1"/>
    </source>
</evidence>
<dbReference type="GeneID" id="9347649"/>
<dbReference type="InterPro" id="IPR003838">
    <property type="entry name" value="ABC3_permease_C"/>
</dbReference>
<feature type="transmembrane region" description="Helical" evidence="7">
    <location>
        <begin position="321"/>
        <end position="348"/>
    </location>
</feature>
<evidence type="ECO:0000256" key="7">
    <source>
        <dbReference type="SAM" id="Phobius"/>
    </source>
</evidence>
<dbReference type="InterPro" id="IPR025857">
    <property type="entry name" value="MacB_PCD"/>
</dbReference>
<keyword evidence="4 7" id="KW-1133">Transmembrane helix</keyword>
<accession>D7EBH6</accession>
<comment type="subcellular location">
    <subcellularLocation>
        <location evidence="1">Cell membrane</location>
        <topology evidence="1">Multi-pass membrane protein</topology>
    </subcellularLocation>
</comment>
<evidence type="ECO:0000256" key="6">
    <source>
        <dbReference type="ARBA" id="ARBA00038076"/>
    </source>
</evidence>
<dbReference type="EMBL" id="CP002069">
    <property type="protein sequence ID" value="ADI74818.1"/>
    <property type="molecule type" value="Genomic_DNA"/>
</dbReference>
<feature type="domain" description="MacB-like periplasmic core" evidence="9">
    <location>
        <begin position="17"/>
        <end position="232"/>
    </location>
</feature>
<protein>
    <recommendedName>
        <fullName evidence="12">ABC3 transporter permease protein domain-containing protein</fullName>
    </recommendedName>
</protein>
<dbReference type="AlphaFoldDB" id="D7EBH6"/>
<evidence type="ECO:0000259" key="9">
    <source>
        <dbReference type="Pfam" id="PF12704"/>
    </source>
</evidence>
<evidence type="ECO:0000256" key="4">
    <source>
        <dbReference type="ARBA" id="ARBA00022989"/>
    </source>
</evidence>
<dbReference type="Pfam" id="PF12704">
    <property type="entry name" value="MacB_PCD"/>
    <property type="match status" value="1"/>
</dbReference>
<evidence type="ECO:0000256" key="2">
    <source>
        <dbReference type="ARBA" id="ARBA00022475"/>
    </source>
</evidence>
<feature type="transmembrane region" description="Helical" evidence="7">
    <location>
        <begin position="275"/>
        <end position="300"/>
    </location>
</feature>
<dbReference type="PANTHER" id="PTHR30572">
    <property type="entry name" value="MEMBRANE COMPONENT OF TRANSPORTER-RELATED"/>
    <property type="match status" value="1"/>
</dbReference>
<sequence length="399" mass="43289">MAFKIAVGSISSSKLRSMLTTLGIVIGVAAVIANVSLGASFSQFFEDEIGAAGDNFIVIFSNDVNLFYDNQFDLLKSTPGIVGVSPVIQKPATVEYGSSERSIEIFGTTEDYKRIGNINLESGNFLSDNDKYVAVLGYEIANDKFDRDISNRNSIDITFRRNDGTERTETFRVKGITEDRDPSFVGGGPNPEERIFIPMSTMQDMLNREDYGGFALTASSLENIREISDDVDKRLARSLGVPERQLDNEDVKPYTIFNQAEILDQVGQISAALSALLISVALISLVVGSIGIMNIMLVTVTERTREIGLMKSVGYTYYDVLILFIVESVVIGLFGGIIGTTVGILGAYGANTFLDLPNVFPVELIIIGFGVAVLVGVIAGVYPASKAAKMDPVEALRYE</sequence>
<keyword evidence="5 7" id="KW-0472">Membrane</keyword>
<dbReference type="KEGG" id="mev:Metev_1989"/>
<name>D7EBH6_METEZ</name>
<organism evidence="10 11">
    <name type="scientific">Methanohalobium evestigatum (strain ATCC BAA-1072 / DSM 3721 / NBRC 107634 / OCM 161 / Z-7303)</name>
    <dbReference type="NCBI Taxonomy" id="644295"/>
    <lineage>
        <taxon>Archaea</taxon>
        <taxon>Methanobacteriati</taxon>
        <taxon>Methanobacteriota</taxon>
        <taxon>Stenosarchaea group</taxon>
        <taxon>Methanomicrobia</taxon>
        <taxon>Methanosarcinales</taxon>
        <taxon>Methanosarcinaceae</taxon>
        <taxon>Methanohalobium</taxon>
    </lineage>
</organism>
<reference evidence="10 11" key="1">
    <citation type="submission" date="2010-06" db="EMBL/GenBank/DDBJ databases">
        <title>Complete sequence chromosome of Methanohalobium evestigatum Z-7303.</title>
        <authorList>
            <consortium name="US DOE Joint Genome Institute"/>
            <person name="Lucas S."/>
            <person name="Copeland A."/>
            <person name="Lapidus A."/>
            <person name="Cheng J.-F."/>
            <person name="Bruce D."/>
            <person name="Goodwin L."/>
            <person name="Pitluck S."/>
            <person name="Saunders E."/>
            <person name="Detter J.C."/>
            <person name="Han C."/>
            <person name="Tapia R."/>
            <person name="Land M."/>
            <person name="Hauser L."/>
            <person name="Kyrpides N."/>
            <person name="Mikhailova N."/>
            <person name="Sieprawska-Lupa M."/>
            <person name="Whitman W.B."/>
            <person name="Anderson I."/>
            <person name="Woyke T."/>
        </authorList>
    </citation>
    <scope>NUCLEOTIDE SEQUENCE [LARGE SCALE GENOMIC DNA]</scope>
    <source>
        <strain evidence="11">ATCC BAA-1072 / DSM 3721 / NBRC 107634 / OCM 161 / Z-7303</strain>
    </source>
</reference>
<evidence type="ECO:0000259" key="8">
    <source>
        <dbReference type="Pfam" id="PF02687"/>
    </source>
</evidence>
<dbReference type="Pfam" id="PF02687">
    <property type="entry name" value="FtsX"/>
    <property type="match status" value="1"/>
</dbReference>
<dbReference type="HOGENOM" id="CLU_000604_8_0_2"/>
<evidence type="ECO:0008006" key="12">
    <source>
        <dbReference type="Google" id="ProtNLM"/>
    </source>
</evidence>
<gene>
    <name evidence="10" type="ordered locus">Metev_1989</name>
</gene>
<dbReference type="RefSeq" id="WP_013195383.1">
    <property type="nucleotide sequence ID" value="NC_014253.1"/>
</dbReference>
<dbReference type="GO" id="GO:0022857">
    <property type="term" value="F:transmembrane transporter activity"/>
    <property type="evidence" value="ECO:0007669"/>
    <property type="project" value="TreeGrafter"/>
</dbReference>
<dbReference type="Proteomes" id="UP000000391">
    <property type="component" value="Chromosome"/>
</dbReference>
<evidence type="ECO:0000313" key="11">
    <source>
        <dbReference type="Proteomes" id="UP000000391"/>
    </source>
</evidence>
<dbReference type="InterPro" id="IPR050250">
    <property type="entry name" value="Macrolide_Exporter_MacB"/>
</dbReference>
<comment type="similarity">
    <text evidence="6">Belongs to the ABC-4 integral membrane protein family.</text>
</comment>
<evidence type="ECO:0000256" key="1">
    <source>
        <dbReference type="ARBA" id="ARBA00004651"/>
    </source>
</evidence>
<keyword evidence="2" id="KW-1003">Cell membrane</keyword>
<feature type="transmembrane region" description="Helical" evidence="7">
    <location>
        <begin position="360"/>
        <end position="382"/>
    </location>
</feature>
<evidence type="ECO:0000256" key="5">
    <source>
        <dbReference type="ARBA" id="ARBA00023136"/>
    </source>
</evidence>
<proteinExistence type="inferred from homology"/>
<dbReference type="GO" id="GO:0005886">
    <property type="term" value="C:plasma membrane"/>
    <property type="evidence" value="ECO:0007669"/>
    <property type="project" value="UniProtKB-SubCell"/>
</dbReference>
<keyword evidence="11" id="KW-1185">Reference proteome</keyword>
<keyword evidence="3 7" id="KW-0812">Transmembrane</keyword>
<dbReference type="STRING" id="644295.Metev_1989"/>
<dbReference type="PANTHER" id="PTHR30572:SF4">
    <property type="entry name" value="ABC TRANSPORTER PERMEASE YTRF"/>
    <property type="match status" value="1"/>
</dbReference>
<feature type="domain" description="ABC3 transporter permease C-terminal" evidence="8">
    <location>
        <begin position="279"/>
        <end position="392"/>
    </location>
</feature>